<dbReference type="GO" id="GO:0003723">
    <property type="term" value="F:RNA binding"/>
    <property type="evidence" value="ECO:0007669"/>
    <property type="project" value="InterPro"/>
</dbReference>
<organism evidence="3 4">
    <name type="scientific">Taxus chinensis</name>
    <name type="common">Chinese yew</name>
    <name type="synonym">Taxus wallichiana var. chinensis</name>
    <dbReference type="NCBI Taxonomy" id="29808"/>
    <lineage>
        <taxon>Eukaryota</taxon>
        <taxon>Viridiplantae</taxon>
        <taxon>Streptophyta</taxon>
        <taxon>Embryophyta</taxon>
        <taxon>Tracheophyta</taxon>
        <taxon>Spermatophyta</taxon>
        <taxon>Pinopsida</taxon>
        <taxon>Pinidae</taxon>
        <taxon>Conifers II</taxon>
        <taxon>Cupressales</taxon>
        <taxon>Taxaceae</taxon>
        <taxon>Taxus</taxon>
    </lineage>
</organism>
<comment type="caution">
    <text evidence="3">The sequence shown here is derived from an EMBL/GenBank/DDBJ whole genome shotgun (WGS) entry which is preliminary data.</text>
</comment>
<dbReference type="Proteomes" id="UP000824469">
    <property type="component" value="Unassembled WGS sequence"/>
</dbReference>
<evidence type="ECO:0000256" key="2">
    <source>
        <dbReference type="PROSITE-ProRule" id="PRU00708"/>
    </source>
</evidence>
<evidence type="ECO:0000256" key="1">
    <source>
        <dbReference type="ARBA" id="ARBA00022737"/>
    </source>
</evidence>
<keyword evidence="4" id="KW-1185">Reference proteome</keyword>
<gene>
    <name evidence="3" type="ORF">KI387_010837</name>
</gene>
<dbReference type="Gene3D" id="1.25.40.10">
    <property type="entry name" value="Tetratricopeptide repeat domain"/>
    <property type="match status" value="1"/>
</dbReference>
<accession>A0AA38FNA6</accession>
<dbReference type="OMA" id="IGACANQ"/>
<evidence type="ECO:0000313" key="3">
    <source>
        <dbReference type="EMBL" id="KAH9306433.1"/>
    </source>
</evidence>
<dbReference type="InterPro" id="IPR002885">
    <property type="entry name" value="PPR_rpt"/>
</dbReference>
<proteinExistence type="predicted"/>
<sequence length="74" mass="8601">YVHNERIEEARQVFDKMPQRNVVSWTAMIAGYAQNGRFEAWELFTQMQRSGVKPNEATITAILHLCARLTALEY</sequence>
<protein>
    <recommendedName>
        <fullName evidence="5">Pentatricopeptide repeat-containing protein</fullName>
    </recommendedName>
</protein>
<evidence type="ECO:0000313" key="4">
    <source>
        <dbReference type="Proteomes" id="UP000824469"/>
    </source>
</evidence>
<dbReference type="GO" id="GO:0009451">
    <property type="term" value="P:RNA modification"/>
    <property type="evidence" value="ECO:0007669"/>
    <property type="project" value="InterPro"/>
</dbReference>
<feature type="non-terminal residue" evidence="3">
    <location>
        <position position="74"/>
    </location>
</feature>
<dbReference type="AlphaFoldDB" id="A0AA38FNA6"/>
<dbReference type="InterPro" id="IPR011990">
    <property type="entry name" value="TPR-like_helical_dom_sf"/>
</dbReference>
<dbReference type="PROSITE" id="PS51375">
    <property type="entry name" value="PPR"/>
    <property type="match status" value="1"/>
</dbReference>
<keyword evidence="1" id="KW-0677">Repeat</keyword>
<dbReference type="NCBIfam" id="TIGR00756">
    <property type="entry name" value="PPR"/>
    <property type="match status" value="2"/>
</dbReference>
<dbReference type="Pfam" id="PF13041">
    <property type="entry name" value="PPR_2"/>
    <property type="match status" value="1"/>
</dbReference>
<dbReference type="EMBL" id="JAHRHJ020000008">
    <property type="protein sequence ID" value="KAH9306433.1"/>
    <property type="molecule type" value="Genomic_DNA"/>
</dbReference>
<feature type="repeat" description="PPR" evidence="2">
    <location>
        <begin position="21"/>
        <end position="54"/>
    </location>
</feature>
<name>A0AA38FNA6_TAXCH</name>
<feature type="non-terminal residue" evidence="3">
    <location>
        <position position="1"/>
    </location>
</feature>
<reference evidence="3 4" key="1">
    <citation type="journal article" date="2021" name="Nat. Plants">
        <title>The Taxus genome provides insights into paclitaxel biosynthesis.</title>
        <authorList>
            <person name="Xiong X."/>
            <person name="Gou J."/>
            <person name="Liao Q."/>
            <person name="Li Y."/>
            <person name="Zhou Q."/>
            <person name="Bi G."/>
            <person name="Li C."/>
            <person name="Du R."/>
            <person name="Wang X."/>
            <person name="Sun T."/>
            <person name="Guo L."/>
            <person name="Liang H."/>
            <person name="Lu P."/>
            <person name="Wu Y."/>
            <person name="Zhang Z."/>
            <person name="Ro D.K."/>
            <person name="Shang Y."/>
            <person name="Huang S."/>
            <person name="Yan J."/>
        </authorList>
    </citation>
    <scope>NUCLEOTIDE SEQUENCE [LARGE SCALE GENOMIC DNA]</scope>
    <source>
        <strain evidence="3">Ta-2019</strain>
    </source>
</reference>
<evidence type="ECO:0008006" key="5">
    <source>
        <dbReference type="Google" id="ProtNLM"/>
    </source>
</evidence>
<dbReference type="PANTHER" id="PTHR47926">
    <property type="entry name" value="PENTATRICOPEPTIDE REPEAT-CONTAINING PROTEIN"/>
    <property type="match status" value="1"/>
</dbReference>
<dbReference type="InterPro" id="IPR046960">
    <property type="entry name" value="PPR_At4g14850-like_plant"/>
</dbReference>